<accession>A0A3M6UEX2</accession>
<dbReference type="EMBL" id="RCHS01001674">
    <property type="protein sequence ID" value="RMX52212.1"/>
    <property type="molecule type" value="Genomic_DNA"/>
</dbReference>
<protein>
    <submittedName>
        <fullName evidence="1">Uncharacterized protein</fullName>
    </submittedName>
</protein>
<reference evidence="1 2" key="1">
    <citation type="journal article" date="2018" name="Sci. Rep.">
        <title>Comparative analysis of the Pocillopora damicornis genome highlights role of immune system in coral evolution.</title>
        <authorList>
            <person name="Cunning R."/>
            <person name="Bay R.A."/>
            <person name="Gillette P."/>
            <person name="Baker A.C."/>
            <person name="Traylor-Knowles N."/>
        </authorList>
    </citation>
    <scope>NUCLEOTIDE SEQUENCE [LARGE SCALE GENOMIC DNA]</scope>
    <source>
        <strain evidence="1">RSMAS</strain>
        <tissue evidence="1">Whole animal</tissue>
    </source>
</reference>
<evidence type="ECO:0000313" key="2">
    <source>
        <dbReference type="Proteomes" id="UP000275408"/>
    </source>
</evidence>
<organism evidence="1 2">
    <name type="scientific">Pocillopora damicornis</name>
    <name type="common">Cauliflower coral</name>
    <name type="synonym">Millepora damicornis</name>
    <dbReference type="NCBI Taxonomy" id="46731"/>
    <lineage>
        <taxon>Eukaryota</taxon>
        <taxon>Metazoa</taxon>
        <taxon>Cnidaria</taxon>
        <taxon>Anthozoa</taxon>
        <taxon>Hexacorallia</taxon>
        <taxon>Scleractinia</taxon>
        <taxon>Astrocoeniina</taxon>
        <taxon>Pocilloporidae</taxon>
        <taxon>Pocillopora</taxon>
    </lineage>
</organism>
<sequence length="339" mass="39322">MDSRFGYIHNEWKDEFRFKLITDESKESQAHSQTQGITAYTFHTMGGSPVPYAVTIIDTPGFGGTEGLKRDMKITLQIKEFFSIPPTDDGQRPPVLEAVKEANIPNYTEKFFKFNNSALFAENHESGEVGTGRHTTTCRPCHKTCHNNCMIIDDSNKFYCWAMNADGRCRICPRNCLWSEHKNLPYLINYHTGTETRTAEDLKKKYHKAVKEKATSEQMMRAIEESLQKVHVEVLTVIKRAQQSLRRLDEIALKPNPLTQVEYLELLIESEKMEAKPGWKQRAKYLDVAKGHAEMLSRETQKLRKQLSRDVDISEEQTRDSLEKLSLGQDKWYSRFKFW</sequence>
<dbReference type="InterPro" id="IPR027417">
    <property type="entry name" value="P-loop_NTPase"/>
</dbReference>
<keyword evidence="2" id="KW-1185">Reference proteome</keyword>
<dbReference type="Proteomes" id="UP000275408">
    <property type="component" value="Unassembled WGS sequence"/>
</dbReference>
<name>A0A3M6UEX2_POCDA</name>
<gene>
    <name evidence="1" type="ORF">pdam_00019218</name>
</gene>
<proteinExistence type="predicted"/>
<comment type="caution">
    <text evidence="1">The sequence shown here is derived from an EMBL/GenBank/DDBJ whole genome shotgun (WGS) entry which is preliminary data.</text>
</comment>
<dbReference type="PANTHER" id="PTHR32046:SF14">
    <property type="match status" value="1"/>
</dbReference>
<dbReference type="STRING" id="46731.A0A3M6UEX2"/>
<dbReference type="AlphaFoldDB" id="A0A3M6UEX2"/>
<dbReference type="OrthoDB" id="8954335at2759"/>
<evidence type="ECO:0000313" key="1">
    <source>
        <dbReference type="EMBL" id="RMX52212.1"/>
    </source>
</evidence>
<dbReference type="PANTHER" id="PTHR32046">
    <property type="entry name" value="G DOMAIN-CONTAINING PROTEIN"/>
    <property type="match status" value="1"/>
</dbReference>
<dbReference type="Gene3D" id="3.40.50.300">
    <property type="entry name" value="P-loop containing nucleotide triphosphate hydrolases"/>
    <property type="match status" value="1"/>
</dbReference>